<dbReference type="EMBL" id="CP018221">
    <property type="protein sequence ID" value="API60883.1"/>
    <property type="molecule type" value="Genomic_DNA"/>
</dbReference>
<evidence type="ECO:0000313" key="11">
    <source>
        <dbReference type="Proteomes" id="UP000182063"/>
    </source>
</evidence>
<dbReference type="InterPro" id="IPR016181">
    <property type="entry name" value="Acyl_CoA_acyltransferase"/>
</dbReference>
<dbReference type="STRING" id="1921510.BSL82_01430"/>
<dbReference type="GO" id="GO:0019491">
    <property type="term" value="P:ectoine biosynthetic process"/>
    <property type="evidence" value="ECO:0007669"/>
    <property type="project" value="UniProtKB-UniPathway"/>
</dbReference>
<feature type="domain" description="N-acetyltransferase" evidence="9">
    <location>
        <begin position="4"/>
        <end position="152"/>
    </location>
</feature>
<proteinExistence type="inferred from homology"/>
<organism evidence="10 11">
    <name type="scientific">Tardibacter chloracetimidivorans</name>
    <dbReference type="NCBI Taxonomy" id="1921510"/>
    <lineage>
        <taxon>Bacteria</taxon>
        <taxon>Pseudomonadati</taxon>
        <taxon>Pseudomonadota</taxon>
        <taxon>Alphaproteobacteria</taxon>
        <taxon>Sphingomonadales</taxon>
        <taxon>Sphingomonadaceae</taxon>
        <taxon>Tardibacter</taxon>
    </lineage>
</organism>
<dbReference type="GO" id="GO:0033816">
    <property type="term" value="F:diaminobutyrate acetyltransferase activity"/>
    <property type="evidence" value="ECO:0007669"/>
    <property type="project" value="UniProtKB-EC"/>
</dbReference>
<accession>A0A1L3ZZ23</accession>
<dbReference type="Gene3D" id="3.40.630.30">
    <property type="match status" value="1"/>
</dbReference>
<evidence type="ECO:0000256" key="4">
    <source>
        <dbReference type="ARBA" id="ARBA00017935"/>
    </source>
</evidence>
<dbReference type="SUPFAM" id="SSF55729">
    <property type="entry name" value="Acyl-CoA N-acyltransferases (Nat)"/>
    <property type="match status" value="1"/>
</dbReference>
<evidence type="ECO:0000256" key="7">
    <source>
        <dbReference type="ARBA" id="ARBA00048924"/>
    </source>
</evidence>
<reference evidence="11" key="1">
    <citation type="submission" date="2016-11" db="EMBL/GenBank/DDBJ databases">
        <title>Complete Genome Sequence of alachlor-degrading Sphingomonas sp. strain JJ-A5.</title>
        <authorList>
            <person name="Lee H."/>
            <person name="Ka J.-O."/>
        </authorList>
    </citation>
    <scope>NUCLEOTIDE SEQUENCE [LARGE SCALE GENOMIC DNA]</scope>
    <source>
        <strain evidence="11">JJ-A5</strain>
    </source>
</reference>
<dbReference type="UniPathway" id="UPA00067">
    <property type="reaction ID" value="UER00122"/>
</dbReference>
<gene>
    <name evidence="8" type="primary">ectA</name>
    <name evidence="10" type="ORF">BSL82_01430</name>
</gene>
<evidence type="ECO:0000256" key="2">
    <source>
        <dbReference type="ARBA" id="ARBA00010712"/>
    </source>
</evidence>
<keyword evidence="11" id="KW-1185">Reference proteome</keyword>
<evidence type="ECO:0000256" key="6">
    <source>
        <dbReference type="ARBA" id="ARBA00023315"/>
    </source>
</evidence>
<evidence type="ECO:0000256" key="1">
    <source>
        <dbReference type="ARBA" id="ARBA00004978"/>
    </source>
</evidence>
<dbReference type="InterPro" id="IPR012772">
    <property type="entry name" value="Ectoine_EctA"/>
</dbReference>
<evidence type="ECO:0000256" key="3">
    <source>
        <dbReference type="ARBA" id="ARBA00012355"/>
    </source>
</evidence>
<sequence length="167" mass="18534">MPDFSFRNPVAEDAQAIHDLIAACPPLDTNSLYCNLLQCTHFAETCVLAERDGEISGWISGYRLVHDPEAMFVWQVAVHERARGQGLGVAMLNALFQFPAVFDAVRLVTTVTPSNRGSRKMFANFARQQGLDLEIRPCFDRERHLGGAHESEELISIGPLDTASLTF</sequence>
<protein>
    <recommendedName>
        <fullName evidence="4 8">L-2,4-diaminobutyric acid acetyltransferase</fullName>
        <shortName evidence="8">DABA acetyltransferase</shortName>
        <ecNumber evidence="3 8">2.3.1.178</ecNumber>
    </recommendedName>
</protein>
<dbReference type="Pfam" id="PF00583">
    <property type="entry name" value="Acetyltransf_1"/>
    <property type="match status" value="1"/>
</dbReference>
<dbReference type="PROSITE" id="PS51186">
    <property type="entry name" value="GNAT"/>
    <property type="match status" value="1"/>
</dbReference>
<dbReference type="Proteomes" id="UP000182063">
    <property type="component" value="Chromosome"/>
</dbReference>
<evidence type="ECO:0000259" key="9">
    <source>
        <dbReference type="PROSITE" id="PS51186"/>
    </source>
</evidence>
<keyword evidence="5 8" id="KW-0808">Transferase</keyword>
<comment type="similarity">
    <text evidence="2 8">Belongs to the acetyltransferase family. EctA subfamily.</text>
</comment>
<dbReference type="InterPro" id="IPR000182">
    <property type="entry name" value="GNAT_dom"/>
</dbReference>
<dbReference type="KEGG" id="sphj:BSL82_01430"/>
<evidence type="ECO:0000256" key="5">
    <source>
        <dbReference type="ARBA" id="ARBA00022679"/>
    </source>
</evidence>
<dbReference type="CDD" id="cd04301">
    <property type="entry name" value="NAT_SF"/>
    <property type="match status" value="1"/>
</dbReference>
<comment type="pathway">
    <text evidence="1 8">Amine and polyamine biosynthesis; ectoine biosynthesis; L-ectoine from L-aspartate 4-semialdehyde: step 2/3.</text>
</comment>
<keyword evidence="6 8" id="KW-0012">Acyltransferase</keyword>
<evidence type="ECO:0000256" key="8">
    <source>
        <dbReference type="RuleBase" id="RU365045"/>
    </source>
</evidence>
<dbReference type="NCBIfam" id="TIGR02406">
    <property type="entry name" value="ectoine_EctA"/>
    <property type="match status" value="1"/>
</dbReference>
<dbReference type="AlphaFoldDB" id="A0A1L3ZZ23"/>
<name>A0A1L3ZZ23_9SPHN</name>
<dbReference type="EC" id="2.3.1.178" evidence="3 8"/>
<evidence type="ECO:0000313" key="10">
    <source>
        <dbReference type="EMBL" id="API60883.1"/>
    </source>
</evidence>
<comment type="function">
    <text evidence="8">Catalyzes the acetylation of L-2,4-diaminobutyrate (DABA) to gamma-N-acetyl-alpha,gamma-diaminobutyric acid (ADABA) with acetyl coenzyme A.</text>
</comment>
<comment type="catalytic activity">
    <reaction evidence="7 8">
        <text>L-2,4-diaminobutanoate + acetyl-CoA = (2S)-4-acetamido-2-aminobutanoate + CoA + H(+)</text>
        <dbReference type="Rhea" id="RHEA:16901"/>
        <dbReference type="ChEBI" id="CHEBI:15378"/>
        <dbReference type="ChEBI" id="CHEBI:57287"/>
        <dbReference type="ChEBI" id="CHEBI:57288"/>
        <dbReference type="ChEBI" id="CHEBI:58761"/>
        <dbReference type="ChEBI" id="CHEBI:58929"/>
        <dbReference type="EC" id="2.3.1.178"/>
    </reaction>
</comment>